<accession>A0ABR3W547</accession>
<protein>
    <recommendedName>
        <fullName evidence="10">Eukaryotic membrane protein family-domain-containing protein</fullName>
    </recommendedName>
</protein>
<evidence type="ECO:0000256" key="6">
    <source>
        <dbReference type="SAM" id="MobiDB-lite"/>
    </source>
</evidence>
<keyword evidence="4 7" id="KW-1133">Transmembrane helix</keyword>
<proteinExistence type="inferred from homology"/>
<comment type="caution">
    <text evidence="8">The sequence shown here is derived from an EMBL/GenBank/DDBJ whole genome shotgun (WGS) entry which is preliminary data.</text>
</comment>
<dbReference type="PANTHER" id="PTHR13317">
    <property type="entry name" value="TRANSMEMBRANE ANTERIOR POSTERIOR TRANSFORMATION PROTEIN 1 HOMOLOG"/>
    <property type="match status" value="1"/>
</dbReference>
<reference evidence="8 9" key="1">
    <citation type="journal article" date="2024" name="IMA Fungus">
        <title>IMA Genome - F19 : A genome assembly and annotation guide to empower mycologists, including annotated draft genome sequences of Ceratocystis pirilliformis, Diaporthe australafricana, Fusarium ophioides, Paecilomyces lecythidis, and Sporothrix stenoceras.</title>
        <authorList>
            <person name="Aylward J."/>
            <person name="Wilson A.M."/>
            <person name="Visagie C.M."/>
            <person name="Spraker J."/>
            <person name="Barnes I."/>
            <person name="Buitendag C."/>
            <person name="Ceriani C."/>
            <person name="Del Mar Angel L."/>
            <person name="du Plessis D."/>
            <person name="Fuchs T."/>
            <person name="Gasser K."/>
            <person name="Kramer D."/>
            <person name="Li W."/>
            <person name="Munsamy K."/>
            <person name="Piso A."/>
            <person name="Price J.L."/>
            <person name="Sonnekus B."/>
            <person name="Thomas C."/>
            <person name="van der Nest A."/>
            <person name="van Dijk A."/>
            <person name="van Heerden A."/>
            <person name="van Vuuren N."/>
            <person name="Yilmaz N."/>
            <person name="Duong T.A."/>
            <person name="van der Merwe N.A."/>
            <person name="Wingfield M.J."/>
            <person name="Wingfield B.D."/>
        </authorList>
    </citation>
    <scope>NUCLEOTIDE SEQUENCE [LARGE SCALE GENOMIC DNA]</scope>
    <source>
        <strain evidence="8 9">CMW 18300</strain>
    </source>
</reference>
<feature type="region of interest" description="Disordered" evidence="6">
    <location>
        <begin position="471"/>
        <end position="561"/>
    </location>
</feature>
<feature type="transmembrane region" description="Helical" evidence="7">
    <location>
        <begin position="644"/>
        <end position="667"/>
    </location>
</feature>
<feature type="compositionally biased region" description="Pro residues" evidence="6">
    <location>
        <begin position="341"/>
        <end position="350"/>
    </location>
</feature>
<feature type="compositionally biased region" description="Polar residues" evidence="6">
    <location>
        <begin position="133"/>
        <end position="144"/>
    </location>
</feature>
<evidence type="ECO:0000313" key="9">
    <source>
        <dbReference type="Proteomes" id="UP001583177"/>
    </source>
</evidence>
<evidence type="ECO:0000256" key="2">
    <source>
        <dbReference type="ARBA" id="ARBA00008803"/>
    </source>
</evidence>
<keyword evidence="5 7" id="KW-0472">Membrane</keyword>
<evidence type="ECO:0000256" key="5">
    <source>
        <dbReference type="ARBA" id="ARBA00023136"/>
    </source>
</evidence>
<evidence type="ECO:0000256" key="7">
    <source>
        <dbReference type="SAM" id="Phobius"/>
    </source>
</evidence>
<comment type="similarity">
    <text evidence="2">Belongs to the TAPT1 family.</text>
</comment>
<feature type="compositionally biased region" description="Low complexity" evidence="6">
    <location>
        <begin position="57"/>
        <end position="71"/>
    </location>
</feature>
<feature type="compositionally biased region" description="Basic and acidic residues" evidence="6">
    <location>
        <begin position="320"/>
        <end position="340"/>
    </location>
</feature>
<comment type="subcellular location">
    <subcellularLocation>
        <location evidence="1">Membrane</location>
        <topology evidence="1">Multi-pass membrane protein</topology>
    </subcellularLocation>
</comment>
<evidence type="ECO:0000256" key="1">
    <source>
        <dbReference type="ARBA" id="ARBA00004141"/>
    </source>
</evidence>
<gene>
    <name evidence="8" type="ORF">Daus18300_011801</name>
</gene>
<evidence type="ECO:0000313" key="8">
    <source>
        <dbReference type="EMBL" id="KAL1853520.1"/>
    </source>
</evidence>
<feature type="compositionally biased region" description="Basic and acidic residues" evidence="6">
    <location>
        <begin position="169"/>
        <end position="183"/>
    </location>
</feature>
<evidence type="ECO:0000256" key="3">
    <source>
        <dbReference type="ARBA" id="ARBA00022692"/>
    </source>
</evidence>
<sequence length="1064" mass="117297">MATVDVDVPGAAHGDRRHGYHGNFSEIEGPGGGNDTLDSRDAGALDGSGVKIGKQRPATPATTATTATHPPSRGPSYFRPHDAEFDSSMPPPTLLLANGNTPFPRAFTGLPGTADNMTYDGLASCAVSEAETSAPQSAIDSSTDALPALDDTHVTPKKEPRRSSSAANKTRERSGTKSSDHGGVRRLSASKIQELAASPESLPIATIPDQPLSAGIVDTHHRPPMSAQLASSPQEVFDKVETSRSQAFGDGPSSRTMHSVRPSLSTRTVSTPPINRAKSVSQPPAPPSASRRNSFQPSPRPAPLNLDTSGNFGPANVRHAHSESQGRPDPREHREHKEPRPPSPIPPSIPLPPLSAPTLLQLELAAQRPSPLYIHQSYASDLPYESSAVKFERLKNFLFLPLLLEKTLMFGALACLDAWLWTFTILPMRFCIAFGVLFRWWAYIVGKEARWLIEFVWEGLGRLWERGRRGRGLTRRPSFDGSRSTDGESRSRSRARDPLHEVNANGISTAHGGPNGDLPRRGPSTRTRKGTNGTSRMPPRMYSRSHTGPFRHRRTKSTPSNLTSFHKADLLQGLVIICSSVALMNLDASRMYHFIRAQSAVKLYVIYNLVEVGDRLLSALGQDIFECLFSSETLSRNSSGRSKVMLPFGMFLLSLVYNCAHAITLFYQVIALNVAVNSYSNALLTLLMSNQFVEIKGSVFKRFEKENTFQLTCADVVERFQLWLVLLIIGMRNVVEVGGLSVPGAGIELGDDGMTAAKGPLHNPSILPMSFTILPSWLWSGEVLSPFLIVIGSEMFVDWIKHAYINKFNNIKPNFYSRILDILCKDYYTNAFVTPSLTRRLGLPLLPLSTLFIRASFQTYHMFLATHLPAPIPPSTQTSLSVDSSNPSSPAVTAALDRLDHFIRDALGRSVYGLEGEFLANGTAANSTSVFPWLSWSTDDVIALVTKILVFFIAFLFLLILKLLLGMLLLRYSRDRYARMKLKEHAVATGKMEKETFDTKGTKRFGGFGAVEIGDDRRRWIYADDPEGMKRARDREKKAEQSIGKDEKDLSGVMRYEMVAKRIW</sequence>
<feature type="region of interest" description="Disordered" evidence="6">
    <location>
        <begin position="214"/>
        <end position="350"/>
    </location>
</feature>
<name>A0ABR3W547_9PEZI</name>
<organism evidence="8 9">
    <name type="scientific">Diaporthe australafricana</name>
    <dbReference type="NCBI Taxonomy" id="127596"/>
    <lineage>
        <taxon>Eukaryota</taxon>
        <taxon>Fungi</taxon>
        <taxon>Dikarya</taxon>
        <taxon>Ascomycota</taxon>
        <taxon>Pezizomycotina</taxon>
        <taxon>Sordariomycetes</taxon>
        <taxon>Sordariomycetidae</taxon>
        <taxon>Diaporthales</taxon>
        <taxon>Diaporthaceae</taxon>
        <taxon>Diaporthe</taxon>
    </lineage>
</organism>
<dbReference type="EMBL" id="JAWRVE010000149">
    <property type="protein sequence ID" value="KAL1853520.1"/>
    <property type="molecule type" value="Genomic_DNA"/>
</dbReference>
<feature type="compositionally biased region" description="Basic and acidic residues" evidence="6">
    <location>
        <begin position="483"/>
        <end position="500"/>
    </location>
</feature>
<dbReference type="Pfam" id="PF05346">
    <property type="entry name" value="DUF747"/>
    <property type="match status" value="1"/>
</dbReference>
<feature type="transmembrane region" description="Helical" evidence="7">
    <location>
        <begin position="418"/>
        <end position="442"/>
    </location>
</feature>
<dbReference type="Proteomes" id="UP001583177">
    <property type="component" value="Unassembled WGS sequence"/>
</dbReference>
<feature type="compositionally biased region" description="Basic and acidic residues" evidence="6">
    <location>
        <begin position="150"/>
        <end position="162"/>
    </location>
</feature>
<feature type="compositionally biased region" description="Polar residues" evidence="6">
    <location>
        <begin position="253"/>
        <end position="282"/>
    </location>
</feature>
<dbReference type="PANTHER" id="PTHR13317:SF4">
    <property type="entry name" value="TRANSMEMBRANE ANTERIOR POSTERIOR TRANSFORMATION PROTEIN 1 HOMOLOG"/>
    <property type="match status" value="1"/>
</dbReference>
<feature type="region of interest" description="Disordered" evidence="6">
    <location>
        <begin position="1"/>
        <end position="90"/>
    </location>
</feature>
<feature type="transmembrane region" description="Helical" evidence="7">
    <location>
        <begin position="948"/>
        <end position="970"/>
    </location>
</feature>
<keyword evidence="9" id="KW-1185">Reference proteome</keyword>
<dbReference type="InterPro" id="IPR008010">
    <property type="entry name" value="Tatp1"/>
</dbReference>
<evidence type="ECO:0000256" key="4">
    <source>
        <dbReference type="ARBA" id="ARBA00022989"/>
    </source>
</evidence>
<feature type="region of interest" description="Disordered" evidence="6">
    <location>
        <begin position="133"/>
        <end position="186"/>
    </location>
</feature>
<evidence type="ECO:0008006" key="10">
    <source>
        <dbReference type="Google" id="ProtNLM"/>
    </source>
</evidence>
<keyword evidence="3 7" id="KW-0812">Transmembrane</keyword>